<keyword evidence="2" id="KW-1185">Reference proteome</keyword>
<accession>A0ABS3QEK5</accession>
<sequence length="158" mass="17535">MKEQLNLLKSSIGKTLLSLKCDDIILQIKSGQQIDCENACIYIESLGCIEIGFDEGSHFYGESDLILNYSDSESDGIQMSELGEISSIIYWIFTPIGFNLFPAKYLVHIELLTDINPISIGFIKKTQEGSLVIDISSIHISTGLIEGNSNNLEKKKLN</sequence>
<gene>
    <name evidence="1" type="ORF">J4E00_11135</name>
</gene>
<dbReference type="RefSeq" id="WP_208175232.1">
    <property type="nucleotide sequence ID" value="NZ_JAGETZ010000004.1"/>
</dbReference>
<evidence type="ECO:0000313" key="1">
    <source>
        <dbReference type="EMBL" id="MBO2009607.1"/>
    </source>
</evidence>
<reference evidence="1 2" key="1">
    <citation type="submission" date="2021-03" db="EMBL/GenBank/DDBJ databases">
        <authorList>
            <person name="Kim M.K."/>
        </authorList>
    </citation>
    <scope>NUCLEOTIDE SEQUENCE [LARGE SCALE GENOMIC DNA]</scope>
    <source>
        <strain evidence="1 2">BT442</strain>
    </source>
</reference>
<evidence type="ECO:0000313" key="2">
    <source>
        <dbReference type="Proteomes" id="UP000664369"/>
    </source>
</evidence>
<proteinExistence type="predicted"/>
<organism evidence="1 2">
    <name type="scientific">Hymenobacter negativus</name>
    <dbReference type="NCBI Taxonomy" id="2795026"/>
    <lineage>
        <taxon>Bacteria</taxon>
        <taxon>Pseudomonadati</taxon>
        <taxon>Bacteroidota</taxon>
        <taxon>Cytophagia</taxon>
        <taxon>Cytophagales</taxon>
        <taxon>Hymenobacteraceae</taxon>
        <taxon>Hymenobacter</taxon>
    </lineage>
</organism>
<protein>
    <submittedName>
        <fullName evidence="1">Uncharacterized protein</fullName>
    </submittedName>
</protein>
<dbReference type="Proteomes" id="UP000664369">
    <property type="component" value="Unassembled WGS sequence"/>
</dbReference>
<comment type="caution">
    <text evidence="1">The sequence shown here is derived from an EMBL/GenBank/DDBJ whole genome shotgun (WGS) entry which is preliminary data.</text>
</comment>
<dbReference type="EMBL" id="JAGETZ010000004">
    <property type="protein sequence ID" value="MBO2009607.1"/>
    <property type="molecule type" value="Genomic_DNA"/>
</dbReference>
<name>A0ABS3QEK5_9BACT</name>